<organism evidence="2 5">
    <name type="scientific">Moniliophthora roreri</name>
    <name type="common">Frosty pod rot fungus</name>
    <name type="synonym">Monilia roreri</name>
    <dbReference type="NCBI Taxonomy" id="221103"/>
    <lineage>
        <taxon>Eukaryota</taxon>
        <taxon>Fungi</taxon>
        <taxon>Dikarya</taxon>
        <taxon>Basidiomycota</taxon>
        <taxon>Agaricomycotina</taxon>
        <taxon>Agaricomycetes</taxon>
        <taxon>Agaricomycetidae</taxon>
        <taxon>Agaricales</taxon>
        <taxon>Marasmiineae</taxon>
        <taxon>Marasmiaceae</taxon>
        <taxon>Moniliophthora</taxon>
    </lineage>
</organism>
<dbReference type="EMBL" id="LATX01001023">
    <property type="protein sequence ID" value="KTB44015.1"/>
    <property type="molecule type" value="Genomic_DNA"/>
</dbReference>
<evidence type="ECO:0000313" key="4">
    <source>
        <dbReference type="EMBL" id="KTB44016.1"/>
    </source>
</evidence>
<dbReference type="EMBL" id="LATX01001024">
    <property type="protein sequence ID" value="KTB44014.1"/>
    <property type="molecule type" value="Genomic_DNA"/>
</dbReference>
<gene>
    <name evidence="4" type="ORF">WG66_3407</name>
    <name evidence="3" type="ORF">WG66_3408</name>
    <name evidence="2" type="ORF">WG66_3409</name>
    <name evidence="1" type="ORF">WG66_5918</name>
</gene>
<evidence type="ECO:0000313" key="2">
    <source>
        <dbReference type="EMBL" id="KTB44014.1"/>
    </source>
</evidence>
<evidence type="ECO:0000313" key="1">
    <source>
        <dbReference type="EMBL" id="KTB41506.1"/>
    </source>
</evidence>
<evidence type="ECO:0000313" key="5">
    <source>
        <dbReference type="Proteomes" id="UP000054988"/>
    </source>
</evidence>
<dbReference type="Proteomes" id="UP000054988">
    <property type="component" value="Unassembled WGS sequence"/>
</dbReference>
<protein>
    <submittedName>
        <fullName evidence="2">Uncharacterized protein</fullName>
    </submittedName>
</protein>
<name>A0A0W0G650_MONRR</name>
<dbReference type="AlphaFoldDB" id="A0A0W0G650"/>
<accession>A0A0W0G650</accession>
<proteinExistence type="predicted"/>
<comment type="caution">
    <text evidence="2">The sequence shown here is derived from an EMBL/GenBank/DDBJ whole genome shotgun (WGS) entry which is preliminary data.</text>
</comment>
<evidence type="ECO:0000313" key="3">
    <source>
        <dbReference type="EMBL" id="KTB44015.1"/>
    </source>
</evidence>
<reference evidence="2 5" key="1">
    <citation type="submission" date="2015-12" db="EMBL/GenBank/DDBJ databases">
        <title>Draft genome sequence of Moniliophthora roreri, the causal agent of frosty pod rot of cacao.</title>
        <authorList>
            <person name="Aime M.C."/>
            <person name="Diaz-Valderrama J.R."/>
            <person name="Kijpornyongpan T."/>
            <person name="Phillips-Mora W."/>
        </authorList>
    </citation>
    <scope>NUCLEOTIDE SEQUENCE [LARGE SCALE GENOMIC DNA]</scope>
    <source>
        <strain evidence="2 5">MCA 2952</strain>
    </source>
</reference>
<dbReference type="EMBL" id="LATX01001022">
    <property type="protein sequence ID" value="KTB44016.1"/>
    <property type="molecule type" value="Genomic_DNA"/>
</dbReference>
<sequence>MNNLILAPAFAQIIYAIVEIPAEQAHRLGSALTDDKAIIEIKISTQGVEFTAHVEKGKSITPVIGIQTVIWATYPRNMLLGGSSEVSRDSCLLYPSR</sequence>
<dbReference type="EMBL" id="LATX01001450">
    <property type="protein sequence ID" value="KTB41506.1"/>
    <property type="molecule type" value="Genomic_DNA"/>
</dbReference>